<proteinExistence type="predicted"/>
<name>G0V2X0_TRYCI</name>
<evidence type="ECO:0000256" key="1">
    <source>
        <dbReference type="SAM" id="MobiDB-lite"/>
    </source>
</evidence>
<reference evidence="2" key="1">
    <citation type="journal article" date="2012" name="Proc. Natl. Acad. Sci. U.S.A.">
        <title>Antigenic diversity is generated by distinct evolutionary mechanisms in African trypanosome species.</title>
        <authorList>
            <person name="Jackson A.P."/>
            <person name="Berry A."/>
            <person name="Aslett M."/>
            <person name="Allison H.C."/>
            <person name="Burton P."/>
            <person name="Vavrova-Anderson J."/>
            <person name="Brown R."/>
            <person name="Browne H."/>
            <person name="Corton N."/>
            <person name="Hauser H."/>
            <person name="Gamble J."/>
            <person name="Gilderthorp R."/>
            <person name="Marcello L."/>
            <person name="McQuillan J."/>
            <person name="Otto T.D."/>
            <person name="Quail M.A."/>
            <person name="Sanders M.J."/>
            <person name="van Tonder A."/>
            <person name="Ginger M.L."/>
            <person name="Field M.C."/>
            <person name="Barry J.D."/>
            <person name="Hertz-Fowler C."/>
            <person name="Berriman M."/>
        </authorList>
    </citation>
    <scope>NUCLEOTIDE SEQUENCE</scope>
    <source>
        <strain evidence="2">IL3000</strain>
    </source>
</reference>
<dbReference type="VEuPathDB" id="TriTrypDB:TcIL3000.11.15100"/>
<gene>
    <name evidence="2" type="ORF">TCIL3000_11_15100</name>
</gene>
<organism evidence="2">
    <name type="scientific">Trypanosoma congolense (strain IL3000)</name>
    <dbReference type="NCBI Taxonomy" id="1068625"/>
    <lineage>
        <taxon>Eukaryota</taxon>
        <taxon>Discoba</taxon>
        <taxon>Euglenozoa</taxon>
        <taxon>Kinetoplastea</taxon>
        <taxon>Metakinetoplastina</taxon>
        <taxon>Trypanosomatida</taxon>
        <taxon>Trypanosomatidae</taxon>
        <taxon>Trypanosoma</taxon>
        <taxon>Nannomonas</taxon>
    </lineage>
</organism>
<accession>G0V2X0</accession>
<sequence>MFAEVDFNSDSDGDDSSVPGMSSAGATLTHESSDCPTVAVAGGRCVAVRFHQPGELGFACVAGATNGEDSVCNEELVNGDLWVNDQCHCVKCEVLQASLEISVLQEKMIGSNSSGSRNPVVILLDLDNYGFNQFRSVPPRREKATKFDLLQHVFVWCFFGSCFTRYHGVLPNAETVCKSFHESNEEYMDRLTRNTKHRGGKESIWKRLVEDGRVHFTACGGHNQGADSVILQIAYAMIHMPLIVVSGDKAMLRAITECRRTVGKKSTRQALENDYISKLVVIDVCTHRKKLLPVWKCLETEVCRIVGRQ</sequence>
<dbReference type="EMBL" id="HE575324">
    <property type="protein sequence ID" value="CCC95993.1"/>
    <property type="molecule type" value="Genomic_DNA"/>
</dbReference>
<evidence type="ECO:0000313" key="2">
    <source>
        <dbReference type="EMBL" id="CCC95993.1"/>
    </source>
</evidence>
<feature type="region of interest" description="Disordered" evidence="1">
    <location>
        <begin position="1"/>
        <end position="25"/>
    </location>
</feature>
<protein>
    <submittedName>
        <fullName evidence="2">Uncharacterized protein TCIL3000_11_15100</fullName>
    </submittedName>
</protein>
<dbReference type="AlphaFoldDB" id="G0V2X0"/>